<comment type="cofactor">
    <cofactor evidence="2">
        <name>NAD(+)</name>
        <dbReference type="ChEBI" id="CHEBI:57540"/>
    </cofactor>
</comment>
<dbReference type="PANTHER" id="PTHR43725:SF47">
    <property type="entry name" value="UDP-GLUCOSE 4-EPIMERASE"/>
    <property type="match status" value="1"/>
</dbReference>
<dbReference type="InterPro" id="IPR005886">
    <property type="entry name" value="UDP_G4E"/>
</dbReference>
<comment type="caution">
    <text evidence="13">The sequence shown here is derived from an EMBL/GenBank/DDBJ whole genome shotgun (WGS) entry which is preliminary data.</text>
</comment>
<dbReference type="InterPro" id="IPR036291">
    <property type="entry name" value="NAD(P)-bd_dom_sf"/>
</dbReference>
<feature type="compositionally biased region" description="Polar residues" evidence="11">
    <location>
        <begin position="496"/>
        <end position="506"/>
    </location>
</feature>
<dbReference type="OrthoDB" id="9402762at2759"/>
<evidence type="ECO:0000256" key="10">
    <source>
        <dbReference type="ARBA" id="ARBA00038238"/>
    </source>
</evidence>
<evidence type="ECO:0000256" key="4">
    <source>
        <dbReference type="ARBA" id="ARBA00005028"/>
    </source>
</evidence>
<protein>
    <submittedName>
        <fullName evidence="13">UDP-glucose-4-epimerase</fullName>
    </submittedName>
</protein>
<evidence type="ECO:0000256" key="9">
    <source>
        <dbReference type="ARBA" id="ARBA00037955"/>
    </source>
</evidence>
<keyword evidence="6" id="KW-0119">Carbohydrate metabolism</keyword>
<evidence type="ECO:0000256" key="11">
    <source>
        <dbReference type="SAM" id="MobiDB-lite"/>
    </source>
</evidence>
<evidence type="ECO:0000313" key="13">
    <source>
        <dbReference type="EMBL" id="CAF9917147.1"/>
    </source>
</evidence>
<evidence type="ECO:0000256" key="8">
    <source>
        <dbReference type="ARBA" id="ARBA00037676"/>
    </source>
</evidence>
<feature type="compositionally biased region" description="Polar residues" evidence="11">
    <location>
        <begin position="410"/>
        <end position="420"/>
    </location>
</feature>
<dbReference type="SUPFAM" id="SSF51735">
    <property type="entry name" value="NAD(P)-binding Rossmann-fold domains"/>
    <property type="match status" value="1"/>
</dbReference>
<evidence type="ECO:0000259" key="12">
    <source>
        <dbReference type="Pfam" id="PF01370"/>
    </source>
</evidence>
<feature type="region of interest" description="Disordered" evidence="11">
    <location>
        <begin position="496"/>
        <end position="519"/>
    </location>
</feature>
<comment type="pathway">
    <text evidence="3">Carbohydrate metabolism; galactose metabolism.</text>
</comment>
<evidence type="ECO:0000256" key="3">
    <source>
        <dbReference type="ARBA" id="ARBA00004947"/>
    </source>
</evidence>
<proteinExistence type="inferred from homology"/>
<dbReference type="Pfam" id="PF01370">
    <property type="entry name" value="Epimerase"/>
    <property type="match status" value="1"/>
</dbReference>
<keyword evidence="7" id="KW-0413">Isomerase</keyword>
<dbReference type="GO" id="GO:0005829">
    <property type="term" value="C:cytosol"/>
    <property type="evidence" value="ECO:0007669"/>
    <property type="project" value="TreeGrafter"/>
</dbReference>
<comment type="similarity">
    <text evidence="9">In the N-terminal section; belongs to the NAD(P)-dependent epimerase/dehydratase family.</text>
</comment>
<evidence type="ECO:0000256" key="7">
    <source>
        <dbReference type="ARBA" id="ARBA00023235"/>
    </source>
</evidence>
<reference evidence="13" key="1">
    <citation type="submission" date="2021-03" db="EMBL/GenBank/DDBJ databases">
        <authorList>
            <person name="Tagirdzhanova G."/>
        </authorList>
    </citation>
    <scope>NUCLEOTIDE SEQUENCE</scope>
</reference>
<feature type="region of interest" description="Disordered" evidence="11">
    <location>
        <begin position="394"/>
        <end position="437"/>
    </location>
</feature>
<dbReference type="Proteomes" id="UP000664521">
    <property type="component" value="Unassembled WGS sequence"/>
</dbReference>
<comment type="pathway">
    <text evidence="4">Carbohydrate metabolism; hexose metabolism.</text>
</comment>
<name>A0A8H3F6X2_9LECA</name>
<accession>A0A8H3F6X2</accession>
<organism evidence="13 14">
    <name type="scientific">Heterodermia speciosa</name>
    <dbReference type="NCBI Taxonomy" id="116794"/>
    <lineage>
        <taxon>Eukaryota</taxon>
        <taxon>Fungi</taxon>
        <taxon>Dikarya</taxon>
        <taxon>Ascomycota</taxon>
        <taxon>Pezizomycotina</taxon>
        <taxon>Lecanoromycetes</taxon>
        <taxon>OSLEUM clade</taxon>
        <taxon>Lecanoromycetidae</taxon>
        <taxon>Caliciales</taxon>
        <taxon>Physciaceae</taxon>
        <taxon>Heterodermia</taxon>
    </lineage>
</organism>
<feature type="domain" description="NAD-dependent epimerase/dehydratase" evidence="12">
    <location>
        <begin position="6"/>
        <end position="304"/>
    </location>
</feature>
<dbReference type="CDD" id="cd05247">
    <property type="entry name" value="UDP_G4E_1_SDR_e"/>
    <property type="match status" value="1"/>
</dbReference>
<comment type="catalytic activity">
    <reaction evidence="1">
        <text>UDP-alpha-D-glucose = UDP-alpha-D-galactose</text>
        <dbReference type="Rhea" id="RHEA:22168"/>
        <dbReference type="ChEBI" id="CHEBI:58885"/>
        <dbReference type="ChEBI" id="CHEBI:66914"/>
        <dbReference type="EC" id="5.1.3.2"/>
    </reaction>
</comment>
<sequence>MPVGSVLVTGGTGYIGSFTALALLEADYKVVIADNLYNSSQEAIRRIELICGKRPEFYNVDVTEPGSLDQIFEAHPDIDSVIHFAALKAVGESSEIPLEYYRTNVYGTICLLTSMTKYNVSNIVFSSSATVYGDATRFPNMIPIPEECPIGPTNPYGRTKSTIEACITDHVEAQRNNLKKQGKDGDHWNAALLRYFNPAGSHPSGVMGEDPQGVPYNLLPLLAQVAIGKKDKLLVFGDGRTAVSHSHGGPYATRFLTELTADYSSKDGTAIRDYIHILDLAQGHLVALNYLRDHHPGVRAWNLGTGKGSTVFHMIKAFSHAVGKELPYQVVGRRAGDVLDLTANPMRANMELGWKAQRSLEDACEDLWRWTRNNPQGYRQNPPQELLDKLQAGKGADPKKAMPEPVPETNGHSATESTTKSAKKDMAGTAENASIGTEKSKPVLATNGKAIPPDALNEAGADPSTAVAQNDHSAVANGGSVSANGSILIAAERDMASSTGNASMTAGESLPVPVGGQTT</sequence>
<evidence type="ECO:0000256" key="1">
    <source>
        <dbReference type="ARBA" id="ARBA00000083"/>
    </source>
</evidence>
<keyword evidence="6" id="KW-0299">Galactose metabolism</keyword>
<keyword evidence="5" id="KW-0520">NAD</keyword>
<dbReference type="GO" id="GO:0003978">
    <property type="term" value="F:UDP-glucose 4-epimerase activity"/>
    <property type="evidence" value="ECO:0007669"/>
    <property type="project" value="UniProtKB-EC"/>
</dbReference>
<dbReference type="InterPro" id="IPR001509">
    <property type="entry name" value="Epimerase_deHydtase"/>
</dbReference>
<evidence type="ECO:0000256" key="5">
    <source>
        <dbReference type="ARBA" id="ARBA00023027"/>
    </source>
</evidence>
<gene>
    <name evidence="13" type="primary">GAL10</name>
    <name evidence="13" type="ORF">HETSPECPRED_003152</name>
</gene>
<keyword evidence="14" id="KW-1185">Reference proteome</keyword>
<evidence type="ECO:0000313" key="14">
    <source>
        <dbReference type="Proteomes" id="UP000664521"/>
    </source>
</evidence>
<dbReference type="GO" id="GO:0006012">
    <property type="term" value="P:galactose metabolic process"/>
    <property type="evidence" value="ECO:0007669"/>
    <property type="project" value="UniProtKB-KW"/>
</dbReference>
<evidence type="ECO:0000256" key="6">
    <source>
        <dbReference type="ARBA" id="ARBA00023144"/>
    </source>
</evidence>
<dbReference type="Gene3D" id="3.40.50.720">
    <property type="entry name" value="NAD(P)-binding Rossmann-like Domain"/>
    <property type="match status" value="1"/>
</dbReference>
<evidence type="ECO:0000256" key="2">
    <source>
        <dbReference type="ARBA" id="ARBA00001911"/>
    </source>
</evidence>
<dbReference type="AlphaFoldDB" id="A0A8H3F6X2"/>
<dbReference type="Gene3D" id="3.90.25.10">
    <property type="entry name" value="UDP-galactose 4-epimerase, domain 1"/>
    <property type="match status" value="1"/>
</dbReference>
<dbReference type="PANTHER" id="PTHR43725">
    <property type="entry name" value="UDP-GLUCOSE 4-EPIMERASE"/>
    <property type="match status" value="1"/>
</dbReference>
<comment type="function">
    <text evidence="8">Mutarotase converts alpha-aldose to the beta-anomer. It is active on D-glucose, L-arabinose, D-xylose, D-galactose, maltose and lactose.</text>
</comment>
<dbReference type="EMBL" id="CAJPDS010000019">
    <property type="protein sequence ID" value="CAF9917147.1"/>
    <property type="molecule type" value="Genomic_DNA"/>
</dbReference>
<comment type="similarity">
    <text evidence="10">In the C-terminal section; belongs to the aldose epimerase family.</text>
</comment>